<reference evidence="1 2" key="1">
    <citation type="submission" date="2020-08" db="EMBL/GenBank/DDBJ databases">
        <authorList>
            <person name="Liu C."/>
            <person name="Sun Q."/>
        </authorList>
    </citation>
    <scope>NUCLEOTIDE SEQUENCE [LARGE SCALE GENOMIC DNA]</scope>
    <source>
        <strain evidence="1 2">L34</strain>
    </source>
</reference>
<comment type="caution">
    <text evidence="1">The sequence shown here is derived from an EMBL/GenBank/DDBJ whole genome shotgun (WGS) entry which is preliminary data.</text>
</comment>
<organism evidence="1 2">
    <name type="scientific">Holdemanella hominis</name>
    <dbReference type="NCBI Taxonomy" id="2764327"/>
    <lineage>
        <taxon>Bacteria</taxon>
        <taxon>Bacillati</taxon>
        <taxon>Bacillota</taxon>
        <taxon>Erysipelotrichia</taxon>
        <taxon>Erysipelotrichales</taxon>
        <taxon>Erysipelotrichaceae</taxon>
        <taxon>Holdemanella</taxon>
    </lineage>
</organism>
<dbReference type="RefSeq" id="WP_186999593.1">
    <property type="nucleotide sequence ID" value="NZ_JACRWH010000056.1"/>
</dbReference>
<gene>
    <name evidence="1" type="ORF">H8911_10300</name>
</gene>
<evidence type="ECO:0000313" key="1">
    <source>
        <dbReference type="EMBL" id="MBC6013091.1"/>
    </source>
</evidence>
<dbReference type="InterPro" id="IPR036597">
    <property type="entry name" value="Fido-like_dom_sf"/>
</dbReference>
<accession>A0ABR7KKZ8</accession>
<name>A0ABR7KKZ8_9FIRM</name>
<evidence type="ECO:0000313" key="2">
    <source>
        <dbReference type="Proteomes" id="UP000649075"/>
    </source>
</evidence>
<dbReference type="EMBL" id="JACRWH010000056">
    <property type="protein sequence ID" value="MBC6013091.1"/>
    <property type="molecule type" value="Genomic_DNA"/>
</dbReference>
<sequence length="92" mass="10986">MTNIKNELISHSNLYVWTQINFAYHPNKIEDSKLSKDQTIRIFETNDLTMDSDDALETQNHFRLFDYMLKTVNEPLSKEMMIQMNMILKEII</sequence>
<dbReference type="Proteomes" id="UP000649075">
    <property type="component" value="Unassembled WGS sequence"/>
</dbReference>
<keyword evidence="2" id="KW-1185">Reference proteome</keyword>
<proteinExistence type="predicted"/>
<dbReference type="Gene3D" id="1.10.3290.10">
    <property type="entry name" value="Fido-like domain"/>
    <property type="match status" value="1"/>
</dbReference>
<protein>
    <submittedName>
        <fullName evidence="1">Uncharacterized protein</fullName>
    </submittedName>
</protein>